<dbReference type="PATRIC" id="fig|1008153.3.peg.251"/>
<evidence type="ECO:0000313" key="2">
    <source>
        <dbReference type="Proteomes" id="UP000075321"/>
    </source>
</evidence>
<dbReference type="Proteomes" id="UP000075321">
    <property type="component" value="Unassembled WGS sequence"/>
</dbReference>
<accession>A0A151AJ89</accession>
<keyword evidence="2" id="KW-1185">Reference proteome</keyword>
<gene>
    <name evidence="1" type="ORF">HAPAU_02480</name>
</gene>
<protein>
    <submittedName>
        <fullName evidence="1">Uncharacterized protein</fullName>
    </submittedName>
</protein>
<proteinExistence type="predicted"/>
<reference evidence="1 2" key="1">
    <citation type="submission" date="2016-02" db="EMBL/GenBank/DDBJ databases">
        <title>Genome sequence of Halalkalicoccus paucihalophilus DSM 24557.</title>
        <authorList>
            <person name="Poehlein A."/>
            <person name="Daniel R."/>
        </authorList>
    </citation>
    <scope>NUCLEOTIDE SEQUENCE [LARGE SCALE GENOMIC DNA]</scope>
    <source>
        <strain evidence="1 2">DSM 24557</strain>
    </source>
</reference>
<sequence>MDGEPREVEIADWEGVVAEIERFCADGHCHAESDLVSCTLGGAIIEITASGRLTGSMPLHEFDSRVEFLAFDHNEGTITAESGELSYTFRRPRETST</sequence>
<dbReference type="OrthoDB" id="191810at2157"/>
<comment type="caution">
    <text evidence="1">The sequence shown here is derived from an EMBL/GenBank/DDBJ whole genome shotgun (WGS) entry which is preliminary data.</text>
</comment>
<dbReference type="EMBL" id="LTAZ01000001">
    <property type="protein sequence ID" value="KYH27580.1"/>
    <property type="molecule type" value="Genomic_DNA"/>
</dbReference>
<name>A0A151AJ89_9EURY</name>
<evidence type="ECO:0000313" key="1">
    <source>
        <dbReference type="EMBL" id="KYH27580.1"/>
    </source>
</evidence>
<organism evidence="1 2">
    <name type="scientific">Halalkalicoccus paucihalophilus</name>
    <dbReference type="NCBI Taxonomy" id="1008153"/>
    <lineage>
        <taxon>Archaea</taxon>
        <taxon>Methanobacteriati</taxon>
        <taxon>Methanobacteriota</taxon>
        <taxon>Stenosarchaea group</taxon>
        <taxon>Halobacteria</taxon>
        <taxon>Halobacteriales</taxon>
        <taxon>Halococcaceae</taxon>
        <taxon>Halalkalicoccus</taxon>
    </lineage>
</organism>
<dbReference type="RefSeq" id="WP_066378516.1">
    <property type="nucleotide sequence ID" value="NZ_LTAZ01000001.1"/>
</dbReference>
<dbReference type="AlphaFoldDB" id="A0A151AJ89"/>